<feature type="compositionally biased region" description="Low complexity" evidence="2">
    <location>
        <begin position="495"/>
        <end position="507"/>
    </location>
</feature>
<organism evidence="3 4">
    <name type="scientific">Kwoniella mangroviensis CBS 10435</name>
    <dbReference type="NCBI Taxonomy" id="1331196"/>
    <lineage>
        <taxon>Eukaryota</taxon>
        <taxon>Fungi</taxon>
        <taxon>Dikarya</taxon>
        <taxon>Basidiomycota</taxon>
        <taxon>Agaricomycotina</taxon>
        <taxon>Tremellomycetes</taxon>
        <taxon>Tremellales</taxon>
        <taxon>Cryptococcaceae</taxon>
        <taxon>Kwoniella</taxon>
    </lineage>
</organism>
<name>A0A1B9IPC8_9TREE</name>
<dbReference type="GO" id="GO:0072659">
    <property type="term" value="P:protein localization to plasma membrane"/>
    <property type="evidence" value="ECO:0007669"/>
    <property type="project" value="InterPro"/>
</dbReference>
<evidence type="ECO:0000256" key="1">
    <source>
        <dbReference type="ARBA" id="ARBA00010216"/>
    </source>
</evidence>
<feature type="region of interest" description="Disordered" evidence="2">
    <location>
        <begin position="633"/>
        <end position="722"/>
    </location>
</feature>
<dbReference type="PANTHER" id="PTHR47766:SF1">
    <property type="entry name" value="PROTEIN EFR3"/>
    <property type="match status" value="1"/>
</dbReference>
<dbReference type="EMBL" id="KI669463">
    <property type="protein sequence ID" value="OCF57403.1"/>
    <property type="molecule type" value="Genomic_DNA"/>
</dbReference>
<feature type="compositionally biased region" description="Polar residues" evidence="2">
    <location>
        <begin position="520"/>
        <end position="538"/>
    </location>
</feature>
<evidence type="ECO:0008006" key="5">
    <source>
        <dbReference type="Google" id="ProtNLM"/>
    </source>
</evidence>
<feature type="compositionally biased region" description="Low complexity" evidence="2">
    <location>
        <begin position="690"/>
        <end position="704"/>
    </location>
</feature>
<proteinExistence type="inferred from homology"/>
<dbReference type="InterPro" id="IPR039786">
    <property type="entry name" value="EFR3"/>
</dbReference>
<dbReference type="PANTHER" id="PTHR47766">
    <property type="entry name" value="PROTEIN EFR3"/>
    <property type="match status" value="1"/>
</dbReference>
<reference evidence="4" key="2">
    <citation type="submission" date="2013-12" db="EMBL/GenBank/DDBJ databases">
        <title>Evolution of pathogenesis and genome organization in the Tremellales.</title>
        <authorList>
            <person name="Cuomo C."/>
            <person name="Litvintseva A."/>
            <person name="Heitman J."/>
            <person name="Chen Y."/>
            <person name="Sun S."/>
            <person name="Springer D."/>
            <person name="Dromer F."/>
            <person name="Young S."/>
            <person name="Zeng Q."/>
            <person name="Chapman S."/>
            <person name="Gujja S."/>
            <person name="Saif S."/>
            <person name="Birren B."/>
        </authorList>
    </citation>
    <scope>NUCLEOTIDE SEQUENCE [LARGE SCALE GENOMIC DNA]</scope>
    <source>
        <strain evidence="4">CBS 10435</strain>
    </source>
</reference>
<dbReference type="Pfam" id="PF21072">
    <property type="entry name" value="EFR3"/>
    <property type="match status" value="1"/>
</dbReference>
<gene>
    <name evidence="3" type="ORF">L486_04861</name>
</gene>
<evidence type="ECO:0000313" key="4">
    <source>
        <dbReference type="Proteomes" id="UP000092583"/>
    </source>
</evidence>
<dbReference type="STRING" id="1331196.A0A1B9IPC8"/>
<dbReference type="Proteomes" id="UP000092583">
    <property type="component" value="Unassembled WGS sequence"/>
</dbReference>
<feature type="region of interest" description="Disordered" evidence="2">
    <location>
        <begin position="1040"/>
        <end position="1096"/>
    </location>
</feature>
<protein>
    <recommendedName>
        <fullName evidence="5">Protein EFR3</fullName>
    </recommendedName>
</protein>
<evidence type="ECO:0000256" key="2">
    <source>
        <dbReference type="SAM" id="MobiDB-lite"/>
    </source>
</evidence>
<feature type="region of interest" description="Disordered" evidence="2">
    <location>
        <begin position="495"/>
        <end position="548"/>
    </location>
</feature>
<reference evidence="3 4" key="1">
    <citation type="submission" date="2013-07" db="EMBL/GenBank/DDBJ databases">
        <title>The Genome Sequence of Kwoniella mangroviensis CBS10435.</title>
        <authorList>
            <consortium name="The Broad Institute Genome Sequencing Platform"/>
            <person name="Cuomo C."/>
            <person name="Litvintseva A."/>
            <person name="Chen Y."/>
            <person name="Heitman J."/>
            <person name="Sun S."/>
            <person name="Springer D."/>
            <person name="Dromer F."/>
            <person name="Young S.K."/>
            <person name="Zeng Q."/>
            <person name="Gargeya S."/>
            <person name="Fitzgerald M."/>
            <person name="Abouelleil A."/>
            <person name="Alvarado L."/>
            <person name="Berlin A.M."/>
            <person name="Chapman S.B."/>
            <person name="Dewar J."/>
            <person name="Goldberg J."/>
            <person name="Griggs A."/>
            <person name="Gujja S."/>
            <person name="Hansen M."/>
            <person name="Howarth C."/>
            <person name="Imamovic A."/>
            <person name="Larimer J."/>
            <person name="McCowan C."/>
            <person name="Murphy C."/>
            <person name="Pearson M."/>
            <person name="Priest M."/>
            <person name="Roberts A."/>
            <person name="Saif S."/>
            <person name="Shea T."/>
            <person name="Sykes S."/>
            <person name="Wortman J."/>
            <person name="Nusbaum C."/>
            <person name="Birren B."/>
        </authorList>
    </citation>
    <scope>NUCLEOTIDE SEQUENCE [LARGE SCALE GENOMIC DNA]</scope>
    <source>
        <strain evidence="3 4">CBS 10435</strain>
    </source>
</reference>
<dbReference type="OrthoDB" id="274691at2759"/>
<feature type="compositionally biased region" description="Basic and acidic residues" evidence="2">
    <location>
        <begin position="1081"/>
        <end position="1095"/>
    </location>
</feature>
<sequence>MGCIPCTNLQPEVAHLNACYPPSKALLTSGPEYRPLSQDLSKLTYFATNKPSKLARIGEELEKRISKESTRSSGGYAKYRASLLISLAILRALLTECKRDISLIGKSALKCINSALDVKVYQRSNELDLEVVGRASAAFIAFTTFTDGSLIGIDENVTRTYLDILQKFGRMATFVEIKEKPDEDKEQENRTRLLGLAGLNGAILSDSLYSSNTEFPKQISILLPPLLINLFERSTSNSIEESKVQSDKIESDYGSSDQSPFFNEFSAKRPLNARRAPSLHAHIPGEKGPTKKDVLRTTLKSFHSLVQQSKISQATMIIDQIIGFLDKDRNTEDGWKDLERCCWLAEKLTAWIILQFRFVVPTRLIEVLIDQQNLKEPTAKNTTILPMVITILNSTTSLVGLGVSDLLGNLITLIIRRIKFDQRDSLLPSLVSCVSALGTHIYYADQINDIVEEISIRIADININDKHRSEMIRVLINCIIGVMITADQGDLKLSNGGSSSNNDSVEVSGGGGGKGKSKSTIPLTPSISENQNTPSLQRIHNKSSRRNSISPEVWQETLPLLCESDYAVRITYARALLLFLETELPRGSSTNNNKSGSDSSIYRFCHALNASIYTLLMSNCLGAGVVDEQSTLPSPEVGTITPSLVPDQHTINTADEQPQKSGKDERDRNGSVSGKEKEKGVSFNLISPTPNSASGNGNSPASGNVTPTGKKGSTRPTRRPSLPLNRLQSYVTLNSFDNVATPLDFSCALTILKEIFEIQPIPSLITSVPMLLALDKDAGNELTRRPNDGRNGSWVLERKRAIRELVCMVWKVVGEKWGVGQIQDIAQKSLVSLPEPYVIPPLPPYAPSSNLDLPETAISFVPHMIEGESSSASKPLLDPKVLLTALTGSSNVQSATGRDEAGLRRRWEVKWSVENAVKDSIERFSSGHVRPEDQEIHNEIANVLMSMNNGSYQSFGNGSATGGHRPGSRTIDVGDLREALGGKVDDLTNNTSSPPSVISSAFLTQEDQSHLSTALQKSLSSKGLSRSANNQDVKEVLKDIFKDKKRSSTNSTNGPHAHRVRTVSAGSGLGQKVTNGDEPELGGRVEGNVHGKGDEGGIVGGKDLNLDLGKVVA</sequence>
<dbReference type="InterPro" id="IPR049150">
    <property type="entry name" value="EFR3_HEAT-like_rpt"/>
</dbReference>
<dbReference type="AlphaFoldDB" id="A0A1B9IPC8"/>
<keyword evidence="4" id="KW-1185">Reference proteome</keyword>
<accession>A0A1B9IPC8</accession>
<feature type="compositionally biased region" description="Basic and acidic residues" evidence="2">
    <location>
        <begin position="657"/>
        <end position="680"/>
    </location>
</feature>
<evidence type="ECO:0000313" key="3">
    <source>
        <dbReference type="EMBL" id="OCF57403.1"/>
    </source>
</evidence>
<comment type="similarity">
    <text evidence="1">Belongs to the EFR3 family.</text>
</comment>